<accession>A0AAE0CMX5</accession>
<protein>
    <submittedName>
        <fullName evidence="2">Uncharacterized protein</fullName>
    </submittedName>
</protein>
<reference evidence="2" key="1">
    <citation type="journal article" date="2023" name="Plant J.">
        <title>Genome sequences and population genomics provide insights into the demographic history, inbreeding, and mutation load of two 'living fossil' tree species of Dipteronia.</title>
        <authorList>
            <person name="Feng Y."/>
            <person name="Comes H.P."/>
            <person name="Chen J."/>
            <person name="Zhu S."/>
            <person name="Lu R."/>
            <person name="Zhang X."/>
            <person name="Li P."/>
            <person name="Qiu J."/>
            <person name="Olsen K.M."/>
            <person name="Qiu Y."/>
        </authorList>
    </citation>
    <scope>NUCLEOTIDE SEQUENCE</scope>
    <source>
        <strain evidence="2">KIB01</strain>
    </source>
</reference>
<evidence type="ECO:0000313" key="3">
    <source>
        <dbReference type="Proteomes" id="UP001280121"/>
    </source>
</evidence>
<sequence>MICSFESLVRTDTVEVKVTLMHTKIIVRAIHTQNVLGKFSHLFVFYQTFNMYTFLFYSIFIFSLVSGFIAIICVHQRAYFYCSEAIQVSEEQRGALCREDGKSSFVASQSSVWWFKWKGFAGAATKYLCFRHGQ</sequence>
<keyword evidence="1" id="KW-0472">Membrane</keyword>
<name>A0AAE0CMX5_9ROSI</name>
<dbReference type="Proteomes" id="UP001280121">
    <property type="component" value="Unassembled WGS sequence"/>
</dbReference>
<dbReference type="AlphaFoldDB" id="A0AAE0CMX5"/>
<feature type="transmembrane region" description="Helical" evidence="1">
    <location>
        <begin position="54"/>
        <end position="74"/>
    </location>
</feature>
<dbReference type="EMBL" id="JANJYI010000003">
    <property type="protein sequence ID" value="KAK2656428.1"/>
    <property type="molecule type" value="Genomic_DNA"/>
</dbReference>
<evidence type="ECO:0000313" key="2">
    <source>
        <dbReference type="EMBL" id="KAK2656428.1"/>
    </source>
</evidence>
<proteinExistence type="predicted"/>
<evidence type="ECO:0000256" key="1">
    <source>
        <dbReference type="SAM" id="Phobius"/>
    </source>
</evidence>
<gene>
    <name evidence="2" type="ORF">Ddye_009480</name>
</gene>
<keyword evidence="1" id="KW-0812">Transmembrane</keyword>
<organism evidence="2 3">
    <name type="scientific">Dipteronia dyeriana</name>
    <dbReference type="NCBI Taxonomy" id="168575"/>
    <lineage>
        <taxon>Eukaryota</taxon>
        <taxon>Viridiplantae</taxon>
        <taxon>Streptophyta</taxon>
        <taxon>Embryophyta</taxon>
        <taxon>Tracheophyta</taxon>
        <taxon>Spermatophyta</taxon>
        <taxon>Magnoliopsida</taxon>
        <taxon>eudicotyledons</taxon>
        <taxon>Gunneridae</taxon>
        <taxon>Pentapetalae</taxon>
        <taxon>rosids</taxon>
        <taxon>malvids</taxon>
        <taxon>Sapindales</taxon>
        <taxon>Sapindaceae</taxon>
        <taxon>Hippocastanoideae</taxon>
        <taxon>Acereae</taxon>
        <taxon>Dipteronia</taxon>
    </lineage>
</organism>
<comment type="caution">
    <text evidence="2">The sequence shown here is derived from an EMBL/GenBank/DDBJ whole genome shotgun (WGS) entry which is preliminary data.</text>
</comment>
<keyword evidence="3" id="KW-1185">Reference proteome</keyword>
<keyword evidence="1" id="KW-1133">Transmembrane helix</keyword>